<dbReference type="Gene3D" id="3.30.1740.10">
    <property type="entry name" value="Zinc finger, PARP-type"/>
    <property type="match status" value="1"/>
</dbReference>
<sequence length="271" mass="30291">MSSASAVYRVEIAKTGRAGCQATQCKKESEKIPKGELRHGVQVTIREHTSFMWRHWGCVTPRIIHNWAEISDMDMEMIDGYEVLPPDCQEKVKRALEQGHVDDDDWKGDIECNRLDPAKPQQGMFVKTPKKKKAKKDESDPEEDYPEDSPIKKKASKKRGRAQDDEDDEEEAETKPAPKKAKGRGKKAAAETVKQEDDEAAPAKKTRAPRKAAKPVEKASSETEAGDDPPPTKKSKAKKAAPKAAPARDEDVEEKPKKRRGRPKKAVSEDD</sequence>
<evidence type="ECO:0000256" key="5">
    <source>
        <dbReference type="ARBA" id="ARBA00023242"/>
    </source>
</evidence>
<dbReference type="SMART" id="SM01336">
    <property type="entry name" value="zf-PARP"/>
    <property type="match status" value="1"/>
</dbReference>
<keyword evidence="9" id="KW-1185">Reference proteome</keyword>
<dbReference type="GO" id="GO:0005634">
    <property type="term" value="C:nucleus"/>
    <property type="evidence" value="ECO:0007669"/>
    <property type="project" value="UniProtKB-SubCell"/>
</dbReference>
<evidence type="ECO:0000259" key="7">
    <source>
        <dbReference type="PROSITE" id="PS50064"/>
    </source>
</evidence>
<evidence type="ECO:0000256" key="4">
    <source>
        <dbReference type="ARBA" id="ARBA00022833"/>
    </source>
</evidence>
<reference evidence="8 9" key="1">
    <citation type="submission" date="2023-08" db="EMBL/GenBank/DDBJ databases">
        <title>Black Yeasts Isolated from many extreme environments.</title>
        <authorList>
            <person name="Coleine C."/>
            <person name="Stajich J.E."/>
            <person name="Selbmann L."/>
        </authorList>
    </citation>
    <scope>NUCLEOTIDE SEQUENCE [LARGE SCALE GENOMIC DNA]</scope>
    <source>
        <strain evidence="8 9">CCFEE 5935</strain>
    </source>
</reference>
<keyword evidence="5" id="KW-0539">Nucleus</keyword>
<gene>
    <name evidence="8" type="ORF">LTR77_005654</name>
</gene>
<keyword evidence="3" id="KW-0863">Zinc-finger</keyword>
<dbReference type="RefSeq" id="XP_064659022.1">
    <property type="nucleotide sequence ID" value="XM_064802897.1"/>
</dbReference>
<dbReference type="GO" id="GO:0008270">
    <property type="term" value="F:zinc ion binding"/>
    <property type="evidence" value="ECO:0007669"/>
    <property type="project" value="UniProtKB-KW"/>
</dbReference>
<dbReference type="InterPro" id="IPR036957">
    <property type="entry name" value="Znf_PARP_sf"/>
</dbReference>
<evidence type="ECO:0000256" key="6">
    <source>
        <dbReference type="SAM" id="MobiDB-lite"/>
    </source>
</evidence>
<protein>
    <recommendedName>
        <fullName evidence="7">PARP-type domain-containing protein</fullName>
    </recommendedName>
</protein>
<dbReference type="EMBL" id="JAVRRT010000008">
    <property type="protein sequence ID" value="KAK5169676.1"/>
    <property type="molecule type" value="Genomic_DNA"/>
</dbReference>
<dbReference type="GeneID" id="89926995"/>
<dbReference type="Proteomes" id="UP001337655">
    <property type="component" value="Unassembled WGS sequence"/>
</dbReference>
<comment type="subcellular location">
    <subcellularLocation>
        <location evidence="1">Nucleus</location>
    </subcellularLocation>
</comment>
<name>A0AAV9P9C8_9PEZI</name>
<feature type="domain" description="PARP-type" evidence="7">
    <location>
        <begin position="8"/>
        <end position="100"/>
    </location>
</feature>
<dbReference type="GO" id="GO:0003677">
    <property type="term" value="F:DNA binding"/>
    <property type="evidence" value="ECO:0007669"/>
    <property type="project" value="InterPro"/>
</dbReference>
<organism evidence="8 9">
    <name type="scientific">Saxophila tyrrhenica</name>
    <dbReference type="NCBI Taxonomy" id="1690608"/>
    <lineage>
        <taxon>Eukaryota</taxon>
        <taxon>Fungi</taxon>
        <taxon>Dikarya</taxon>
        <taxon>Ascomycota</taxon>
        <taxon>Pezizomycotina</taxon>
        <taxon>Dothideomycetes</taxon>
        <taxon>Dothideomycetidae</taxon>
        <taxon>Mycosphaerellales</taxon>
        <taxon>Extremaceae</taxon>
        <taxon>Saxophila</taxon>
    </lineage>
</organism>
<keyword evidence="2" id="KW-0479">Metal-binding</keyword>
<accession>A0AAV9P9C8</accession>
<dbReference type="Pfam" id="PF00645">
    <property type="entry name" value="zf-PARP"/>
    <property type="match status" value="1"/>
</dbReference>
<dbReference type="PROSITE" id="PS50064">
    <property type="entry name" value="ZF_PARP_2"/>
    <property type="match status" value="1"/>
</dbReference>
<dbReference type="SUPFAM" id="SSF57716">
    <property type="entry name" value="Glucocorticoid receptor-like (DNA-binding domain)"/>
    <property type="match status" value="1"/>
</dbReference>
<evidence type="ECO:0000256" key="3">
    <source>
        <dbReference type="ARBA" id="ARBA00022771"/>
    </source>
</evidence>
<evidence type="ECO:0000313" key="8">
    <source>
        <dbReference type="EMBL" id="KAK5169676.1"/>
    </source>
</evidence>
<evidence type="ECO:0000313" key="9">
    <source>
        <dbReference type="Proteomes" id="UP001337655"/>
    </source>
</evidence>
<feature type="compositionally biased region" description="Basic residues" evidence="6">
    <location>
        <begin position="204"/>
        <end position="213"/>
    </location>
</feature>
<feature type="compositionally biased region" description="Basic and acidic residues" evidence="6">
    <location>
        <begin position="99"/>
        <end position="117"/>
    </location>
</feature>
<evidence type="ECO:0000256" key="2">
    <source>
        <dbReference type="ARBA" id="ARBA00022723"/>
    </source>
</evidence>
<comment type="caution">
    <text evidence="8">The sequence shown here is derived from an EMBL/GenBank/DDBJ whole genome shotgun (WGS) entry which is preliminary data.</text>
</comment>
<evidence type="ECO:0000256" key="1">
    <source>
        <dbReference type="ARBA" id="ARBA00004123"/>
    </source>
</evidence>
<feature type="compositionally biased region" description="Basic residues" evidence="6">
    <location>
        <begin position="177"/>
        <end position="187"/>
    </location>
</feature>
<keyword evidence="4" id="KW-0862">Zinc</keyword>
<proteinExistence type="predicted"/>
<dbReference type="InterPro" id="IPR001510">
    <property type="entry name" value="Znf_PARP"/>
</dbReference>
<feature type="region of interest" description="Disordered" evidence="6">
    <location>
        <begin position="99"/>
        <end position="271"/>
    </location>
</feature>
<dbReference type="AlphaFoldDB" id="A0AAV9P9C8"/>